<gene>
    <name evidence="4" type="ordered locus">Marky_0241</name>
</gene>
<dbReference type="Proteomes" id="UP000007030">
    <property type="component" value="Chromosome"/>
</dbReference>
<dbReference type="KEGG" id="mhd:Marky_0241"/>
<dbReference type="AlphaFoldDB" id="F2NNI7"/>
<evidence type="ECO:0000313" key="5">
    <source>
        <dbReference type="Proteomes" id="UP000007030"/>
    </source>
</evidence>
<reference evidence="4 5" key="1">
    <citation type="journal article" date="2012" name="Stand. Genomic Sci.">
        <title>Complete genome sequence of the aerobic, heterotroph Marinithermus hydrothermalis type strain (T1(T)) from a deep-sea hydrothermal vent chimney.</title>
        <authorList>
            <person name="Copeland A."/>
            <person name="Gu W."/>
            <person name="Yasawong M."/>
            <person name="Lapidus A."/>
            <person name="Lucas S."/>
            <person name="Deshpande S."/>
            <person name="Pagani I."/>
            <person name="Tapia R."/>
            <person name="Cheng J.F."/>
            <person name="Goodwin L.A."/>
            <person name="Pitluck S."/>
            <person name="Liolios K."/>
            <person name="Ivanova N."/>
            <person name="Mavromatis K."/>
            <person name="Mikhailova N."/>
            <person name="Pati A."/>
            <person name="Chen A."/>
            <person name="Palaniappan K."/>
            <person name="Land M."/>
            <person name="Pan C."/>
            <person name="Brambilla E.M."/>
            <person name="Rohde M."/>
            <person name="Tindall B.J."/>
            <person name="Sikorski J."/>
            <person name="Goker M."/>
            <person name="Detter J.C."/>
            <person name="Bristow J."/>
            <person name="Eisen J.A."/>
            <person name="Markowitz V."/>
            <person name="Hugenholtz P."/>
            <person name="Kyrpides N.C."/>
            <person name="Klenk H.P."/>
            <person name="Woyke T."/>
        </authorList>
    </citation>
    <scope>NUCLEOTIDE SEQUENCE [LARGE SCALE GENOMIC DNA]</scope>
    <source>
        <strain evidence="5">DSM 14884 / JCM 11576 / T1</strain>
    </source>
</reference>
<dbReference type="InterPro" id="IPR051462">
    <property type="entry name" value="CBS_domain-containing"/>
</dbReference>
<sequence>MSDAKRRYGEVRDRADLLRRVVRAVFSRAEADRNADTALGGTARKEASMLVRDWMTPNPITVSPDTPVPEAIRLMQEKGFRRLPVVNRDRLVGIVTDRDLKEAMPSKATTLSIWEINYLIAKMPISEVMATPVITVEADKPLEDAALLMEERKIGGLPVLEGGKLVGIITITDVLKAFVEVMGLKEGGLRLTVDVPDRPGALETLARAIKPSNVVSVATVGRQGERRRLVLRVNGEGLADLEARLRAAGEEVIEVRATDAVSGV</sequence>
<dbReference type="STRING" id="869210.Marky_0241"/>
<dbReference type="Pfam" id="PF00571">
    <property type="entry name" value="CBS"/>
    <property type="match status" value="2"/>
</dbReference>
<keyword evidence="2" id="KW-0129">CBS domain</keyword>
<dbReference type="Gene3D" id="3.10.580.10">
    <property type="entry name" value="CBS-domain"/>
    <property type="match status" value="1"/>
</dbReference>
<dbReference type="SUPFAM" id="SSF54631">
    <property type="entry name" value="CBS-domain pair"/>
    <property type="match status" value="1"/>
</dbReference>
<dbReference type="EMBL" id="CP002630">
    <property type="protein sequence ID" value="AEB11002.1"/>
    <property type="molecule type" value="Genomic_DNA"/>
</dbReference>
<dbReference type="eggNOG" id="COG0517">
    <property type="taxonomic scope" value="Bacteria"/>
</dbReference>
<dbReference type="PANTHER" id="PTHR48108:SF34">
    <property type="entry name" value="CBS DOMAIN-CONTAINING PROTEIN YHCV"/>
    <property type="match status" value="1"/>
</dbReference>
<evidence type="ECO:0000256" key="1">
    <source>
        <dbReference type="ARBA" id="ARBA00022737"/>
    </source>
</evidence>
<protein>
    <submittedName>
        <fullName evidence="4">CBS domain containing protein</fullName>
    </submittedName>
</protein>
<proteinExistence type="predicted"/>
<evidence type="ECO:0000313" key="4">
    <source>
        <dbReference type="EMBL" id="AEB11002.1"/>
    </source>
</evidence>
<organism evidence="4 5">
    <name type="scientific">Marinithermus hydrothermalis (strain DSM 14884 / JCM 11576 / T1)</name>
    <dbReference type="NCBI Taxonomy" id="869210"/>
    <lineage>
        <taxon>Bacteria</taxon>
        <taxon>Thermotogati</taxon>
        <taxon>Deinococcota</taxon>
        <taxon>Deinococci</taxon>
        <taxon>Thermales</taxon>
        <taxon>Thermaceae</taxon>
        <taxon>Marinithermus</taxon>
    </lineage>
</organism>
<keyword evidence="5" id="KW-1185">Reference proteome</keyword>
<accession>F2NNI7</accession>
<evidence type="ECO:0000256" key="2">
    <source>
        <dbReference type="PROSITE-ProRule" id="PRU00703"/>
    </source>
</evidence>
<dbReference type="CDD" id="cd04584">
    <property type="entry name" value="CBS_pair_AcuB_like"/>
    <property type="match status" value="1"/>
</dbReference>
<dbReference type="PANTHER" id="PTHR48108">
    <property type="entry name" value="CBS DOMAIN-CONTAINING PROTEIN CBSX2, CHLOROPLASTIC"/>
    <property type="match status" value="1"/>
</dbReference>
<dbReference type="Pfam" id="PF22190">
    <property type="entry name" value="TTHA0829-like_ACT"/>
    <property type="match status" value="1"/>
</dbReference>
<dbReference type="InterPro" id="IPR000644">
    <property type="entry name" value="CBS_dom"/>
</dbReference>
<name>F2NNI7_MARHT</name>
<feature type="domain" description="CBS" evidence="3">
    <location>
        <begin position="129"/>
        <end position="186"/>
    </location>
</feature>
<feature type="domain" description="CBS" evidence="3">
    <location>
        <begin position="55"/>
        <end position="111"/>
    </location>
</feature>
<dbReference type="PROSITE" id="PS51371">
    <property type="entry name" value="CBS"/>
    <property type="match status" value="2"/>
</dbReference>
<evidence type="ECO:0000259" key="3">
    <source>
        <dbReference type="PROSITE" id="PS51371"/>
    </source>
</evidence>
<dbReference type="HOGENOM" id="CLU_040681_6_0_0"/>
<dbReference type="InterPro" id="IPR046342">
    <property type="entry name" value="CBS_dom_sf"/>
</dbReference>
<keyword evidence="1" id="KW-0677">Repeat</keyword>
<dbReference type="SMART" id="SM00116">
    <property type="entry name" value="CBS"/>
    <property type="match status" value="2"/>
</dbReference>